<dbReference type="Proteomes" id="UP000504604">
    <property type="component" value="Linkage group LG11"/>
</dbReference>
<evidence type="ECO:0000313" key="14">
    <source>
        <dbReference type="Proteomes" id="UP000504604"/>
    </source>
</evidence>
<dbReference type="GO" id="GO:0009626">
    <property type="term" value="P:plant-type hypersensitive response"/>
    <property type="evidence" value="ECO:0007669"/>
    <property type="project" value="UniProtKB-KW"/>
</dbReference>
<comment type="subcellular location">
    <subcellularLocation>
        <location evidence="2">Cytoplasm</location>
    </subcellularLocation>
</comment>
<dbReference type="InterPro" id="IPR027417">
    <property type="entry name" value="P-loop_NTPase"/>
</dbReference>
<dbReference type="PANTHER" id="PTHR23155:SF1152">
    <property type="entry name" value="AAA+ ATPASE DOMAIN-CONTAINING PROTEIN"/>
    <property type="match status" value="1"/>
</dbReference>
<keyword evidence="6" id="KW-0381">Hypersensitive response</keyword>
<evidence type="ECO:0000256" key="6">
    <source>
        <dbReference type="ARBA" id="ARBA00022667"/>
    </source>
</evidence>
<dbReference type="InterPro" id="IPR055414">
    <property type="entry name" value="LRR_R13L4/SHOC2-like"/>
</dbReference>
<dbReference type="InterPro" id="IPR058922">
    <property type="entry name" value="WHD_DRP"/>
</dbReference>
<dbReference type="RefSeq" id="XP_011093987.1">
    <property type="nucleotide sequence ID" value="XM_011095685.2"/>
</dbReference>
<name>A0A6I9U1J5_SESIN</name>
<dbReference type="KEGG" id="sind:105173807"/>
<dbReference type="SUPFAM" id="SSF52058">
    <property type="entry name" value="L domain-like"/>
    <property type="match status" value="1"/>
</dbReference>
<evidence type="ECO:0000256" key="2">
    <source>
        <dbReference type="ARBA" id="ARBA00004496"/>
    </source>
</evidence>
<dbReference type="SUPFAM" id="SSF52540">
    <property type="entry name" value="P-loop containing nucleoside triphosphate hydrolases"/>
    <property type="match status" value="1"/>
</dbReference>
<dbReference type="GO" id="GO:0043531">
    <property type="term" value="F:ADP binding"/>
    <property type="evidence" value="ECO:0007669"/>
    <property type="project" value="InterPro"/>
</dbReference>
<evidence type="ECO:0000256" key="1">
    <source>
        <dbReference type="ARBA" id="ARBA00002074"/>
    </source>
</evidence>
<dbReference type="GeneID" id="105173807"/>
<reference evidence="15" key="1">
    <citation type="submission" date="2025-08" db="UniProtKB">
        <authorList>
            <consortium name="RefSeq"/>
        </authorList>
    </citation>
    <scope>IDENTIFICATION</scope>
</reference>
<proteinExistence type="inferred from homology"/>
<evidence type="ECO:0000259" key="13">
    <source>
        <dbReference type="Pfam" id="PF23598"/>
    </source>
</evidence>
<accession>A0A6I9U1J5</accession>
<comment type="function">
    <text evidence="1">Confers resistance to late blight (Phytophthora infestans) races carrying the avirulence gene Avr1. Resistance proteins guard the plant against pathogens that contain an appropriate avirulence protein via an indirect interaction with this avirulence protein. That triggers a defense system including the hypersensitive response, which restricts the pathogen growth.</text>
</comment>
<sequence>MAYNLESLVQILEQLLDHHQPLWVLDPNKKPRLESLLKKACFLKEFFENSSSAATSYRLQSVESRIRDVAYKAEDVLESHLVDQLLSSPEGESFIFSPPDLDLEKVTGELDSAKEEMMAIMEGRDMHLKYRLIGGKSELEVIPIVGMGGIGKTTLARNLYHDPSVISHFDVRIWATISQDYSEGGILNGLLRSIWVSHPLLLLGNERMVEELYKGLKRRRYLIVLDDIWNKKPWTVLRKCFPDDGTGSRIIVTTRLLEVADYIASGSSYHHMNPLKDDESWKLLHQKVFAAEETCSSELVSIGRNIAENCRGLPLAIDVVGGLLSQAERSQVFWEQVAKDISEAAADNTTAHLFQILSVSYNYLPHHLKPCFLYMGIFKEDSEIRASKLIKLWVAEGFLKPISGKSLEEAAEMYLKALADRNLICVPREEFKGNVKSYSIHDLLRDLCVRKAYEENFLFLKARYIPGDVSSRRVCAHRIQDIDRPLDQMRLTRSVLFMGNVSWMILSPLISAFRLLRVLDILSIGCILFPGEIIQLVNLRYLALRTSKVPSSISRLWNLQVLIVEAIADSFNRHVVTPEILEMTQLRHIKFKGFCVWYDDQYREHIVVQDQLQSLSTIAVSGLTDRVLRTIPNLKKLGIFCDEKFDHVRDLSRLHKLHSLKCSSGLYVHHHSDLSNLIFPDSLKKLALQHCVIHDPHMSRIGNLPNLQILKLSNCGIKNRKWKVNEGEFCQLKYLIMEHLHMDFWAADDICFPRLEHLIIRHCAWLPEIPYGIGDIPTLKVIEVRQYLPPLLDSVRMIQKKQEKNGNDGLEVRLSTTTLLQ</sequence>
<dbReference type="FunFam" id="1.10.8.430:FF:000003">
    <property type="entry name" value="Probable disease resistance protein At5g66910"/>
    <property type="match status" value="1"/>
</dbReference>
<dbReference type="Gene3D" id="1.10.10.10">
    <property type="entry name" value="Winged helix-like DNA-binding domain superfamily/Winged helix DNA-binding domain"/>
    <property type="match status" value="1"/>
</dbReference>
<evidence type="ECO:0000313" key="15">
    <source>
        <dbReference type="RefSeq" id="XP_011093987.1"/>
    </source>
</evidence>
<evidence type="ECO:0000256" key="7">
    <source>
        <dbReference type="ARBA" id="ARBA00022737"/>
    </source>
</evidence>
<dbReference type="Gramene" id="SIN_1024901.t">
    <property type="protein sequence ID" value="SIN_1024901.t.cds1"/>
    <property type="gene ID" value="SIN_1024901"/>
</dbReference>
<keyword evidence="14" id="KW-1185">Reference proteome</keyword>
<dbReference type="FunFam" id="1.10.10.10:FF:000322">
    <property type="entry name" value="Probable disease resistance protein At1g63360"/>
    <property type="match status" value="1"/>
</dbReference>
<gene>
    <name evidence="15" type="primary">LOC105173807</name>
</gene>
<dbReference type="GO" id="GO:0051607">
    <property type="term" value="P:defense response to virus"/>
    <property type="evidence" value="ECO:0007669"/>
    <property type="project" value="UniProtKB-ARBA"/>
</dbReference>
<dbReference type="InterPro" id="IPR042197">
    <property type="entry name" value="Apaf_helical"/>
</dbReference>
<dbReference type="Pfam" id="PF23598">
    <property type="entry name" value="LRR_14"/>
    <property type="match status" value="1"/>
</dbReference>
<keyword evidence="5" id="KW-0433">Leucine-rich repeat</keyword>
<evidence type="ECO:0000256" key="8">
    <source>
        <dbReference type="ARBA" id="ARBA00022741"/>
    </source>
</evidence>
<evidence type="ECO:0000256" key="3">
    <source>
        <dbReference type="ARBA" id="ARBA00008894"/>
    </source>
</evidence>
<feature type="domain" description="Disease resistance R13L4/SHOC-2-like LRR" evidence="13">
    <location>
        <begin position="493"/>
        <end position="691"/>
    </location>
</feature>
<evidence type="ECO:0000256" key="9">
    <source>
        <dbReference type="ARBA" id="ARBA00022821"/>
    </source>
</evidence>
<evidence type="ECO:0000256" key="4">
    <source>
        <dbReference type="ARBA" id="ARBA00022490"/>
    </source>
</evidence>
<dbReference type="AlphaFoldDB" id="A0A6I9U1J5"/>
<feature type="domain" description="NB-ARC" evidence="11">
    <location>
        <begin position="131"/>
        <end position="292"/>
    </location>
</feature>
<keyword evidence="7" id="KW-0677">Repeat</keyword>
<dbReference type="GO" id="GO:0005737">
    <property type="term" value="C:cytoplasm"/>
    <property type="evidence" value="ECO:0007669"/>
    <property type="project" value="UniProtKB-SubCell"/>
</dbReference>
<dbReference type="InterPro" id="IPR002182">
    <property type="entry name" value="NB-ARC"/>
</dbReference>
<keyword evidence="10" id="KW-0067">ATP-binding</keyword>
<dbReference type="Gene3D" id="3.80.10.10">
    <property type="entry name" value="Ribonuclease Inhibitor"/>
    <property type="match status" value="1"/>
</dbReference>
<organism evidence="14 15">
    <name type="scientific">Sesamum indicum</name>
    <name type="common">Oriental sesame</name>
    <name type="synonym">Sesamum orientale</name>
    <dbReference type="NCBI Taxonomy" id="4182"/>
    <lineage>
        <taxon>Eukaryota</taxon>
        <taxon>Viridiplantae</taxon>
        <taxon>Streptophyta</taxon>
        <taxon>Embryophyta</taxon>
        <taxon>Tracheophyta</taxon>
        <taxon>Spermatophyta</taxon>
        <taxon>Magnoliopsida</taxon>
        <taxon>eudicotyledons</taxon>
        <taxon>Gunneridae</taxon>
        <taxon>Pentapetalae</taxon>
        <taxon>asterids</taxon>
        <taxon>lamiids</taxon>
        <taxon>Lamiales</taxon>
        <taxon>Pedaliaceae</taxon>
        <taxon>Sesamum</taxon>
    </lineage>
</organism>
<keyword evidence="4" id="KW-0963">Cytoplasm</keyword>
<dbReference type="Gene3D" id="3.40.50.300">
    <property type="entry name" value="P-loop containing nucleotide triphosphate hydrolases"/>
    <property type="match status" value="1"/>
</dbReference>
<dbReference type="InterPro" id="IPR036388">
    <property type="entry name" value="WH-like_DNA-bd_sf"/>
</dbReference>
<dbReference type="InParanoid" id="A0A6I9U1J5"/>
<evidence type="ECO:0000256" key="10">
    <source>
        <dbReference type="ARBA" id="ARBA00022840"/>
    </source>
</evidence>
<protein>
    <submittedName>
        <fullName evidence="15">Late blight resistance protein homolog R1B-14</fullName>
    </submittedName>
</protein>
<dbReference type="PANTHER" id="PTHR23155">
    <property type="entry name" value="DISEASE RESISTANCE PROTEIN RP"/>
    <property type="match status" value="1"/>
</dbReference>
<comment type="similarity">
    <text evidence="3">Belongs to the disease resistance NB-LRR family.</text>
</comment>
<evidence type="ECO:0000259" key="12">
    <source>
        <dbReference type="Pfam" id="PF23559"/>
    </source>
</evidence>
<feature type="domain" description="Disease resistance protein winged helix" evidence="12">
    <location>
        <begin position="377"/>
        <end position="448"/>
    </location>
</feature>
<evidence type="ECO:0000259" key="11">
    <source>
        <dbReference type="Pfam" id="PF00931"/>
    </source>
</evidence>
<dbReference type="Gene3D" id="1.10.8.430">
    <property type="entry name" value="Helical domain of apoptotic protease-activating factors"/>
    <property type="match status" value="1"/>
</dbReference>
<dbReference type="FunFam" id="3.40.50.300:FF:001091">
    <property type="entry name" value="Probable disease resistance protein At1g61300"/>
    <property type="match status" value="1"/>
</dbReference>
<dbReference type="OrthoDB" id="878334at2759"/>
<keyword evidence="9" id="KW-0611">Plant defense</keyword>
<dbReference type="InterPro" id="IPR032675">
    <property type="entry name" value="LRR_dom_sf"/>
</dbReference>
<dbReference type="Pfam" id="PF23559">
    <property type="entry name" value="WHD_DRP"/>
    <property type="match status" value="1"/>
</dbReference>
<dbReference type="GO" id="GO:0005524">
    <property type="term" value="F:ATP binding"/>
    <property type="evidence" value="ECO:0007669"/>
    <property type="project" value="UniProtKB-KW"/>
</dbReference>
<keyword evidence="8" id="KW-0547">Nucleotide-binding</keyword>
<dbReference type="Pfam" id="PF00931">
    <property type="entry name" value="NB-ARC"/>
    <property type="match status" value="1"/>
</dbReference>
<evidence type="ECO:0000256" key="5">
    <source>
        <dbReference type="ARBA" id="ARBA00022614"/>
    </source>
</evidence>
<dbReference type="InterPro" id="IPR044974">
    <property type="entry name" value="Disease_R_plants"/>
</dbReference>
<dbReference type="PRINTS" id="PR00364">
    <property type="entry name" value="DISEASERSIST"/>
</dbReference>